<dbReference type="Proteomes" id="UP001365405">
    <property type="component" value="Unassembled WGS sequence"/>
</dbReference>
<dbReference type="InterPro" id="IPR011990">
    <property type="entry name" value="TPR-like_helical_dom_sf"/>
</dbReference>
<sequence length="188" mass="19942">MRRLRGALAGLLLAMAGTLAALAPNGAARAADAPSTVRDIEQQYRRGETVQALQRLEAALTSRPGDAAMRFLHGVLLADAGQAARASGVFAGLTQEFPDLPEPHNNLAVLQAAAGQLDAARISLETALQLDPQYRAAHENLGDVYLRLALRAYGQASDANRPDPLLQRKLQLARDLARSLPASPAPAR</sequence>
<keyword evidence="1" id="KW-0732">Signal</keyword>
<gene>
    <name evidence="2" type="ORF">AACH10_10690</name>
</gene>
<feature type="chain" id="PRO_5047339014" evidence="1">
    <location>
        <begin position="24"/>
        <end position="188"/>
    </location>
</feature>
<reference evidence="2 3" key="1">
    <citation type="submission" date="2024-04" db="EMBL/GenBank/DDBJ databases">
        <title>Novel species of the genus Ideonella isolated from streams.</title>
        <authorList>
            <person name="Lu H."/>
        </authorList>
    </citation>
    <scope>NUCLEOTIDE SEQUENCE [LARGE SCALE GENOMIC DNA]</scope>
    <source>
        <strain evidence="2 3">DXS22W</strain>
    </source>
</reference>
<evidence type="ECO:0000256" key="1">
    <source>
        <dbReference type="SAM" id="SignalP"/>
    </source>
</evidence>
<evidence type="ECO:0000313" key="3">
    <source>
        <dbReference type="Proteomes" id="UP001365405"/>
    </source>
</evidence>
<dbReference type="SMART" id="SM00028">
    <property type="entry name" value="TPR"/>
    <property type="match status" value="1"/>
</dbReference>
<name>A0ABU9CFQ9_9BURK</name>
<proteinExistence type="predicted"/>
<dbReference type="EMBL" id="JBBUTH010000004">
    <property type="protein sequence ID" value="MEK8050708.1"/>
    <property type="molecule type" value="Genomic_DNA"/>
</dbReference>
<dbReference type="Gene3D" id="1.25.40.10">
    <property type="entry name" value="Tetratricopeptide repeat domain"/>
    <property type="match status" value="1"/>
</dbReference>
<dbReference type="RefSeq" id="WP_341410378.1">
    <property type="nucleotide sequence ID" value="NZ_JBBUTH010000004.1"/>
</dbReference>
<dbReference type="Pfam" id="PF13414">
    <property type="entry name" value="TPR_11"/>
    <property type="match status" value="1"/>
</dbReference>
<keyword evidence="3" id="KW-1185">Reference proteome</keyword>
<comment type="caution">
    <text evidence="2">The sequence shown here is derived from an EMBL/GenBank/DDBJ whole genome shotgun (WGS) entry which is preliminary data.</text>
</comment>
<protein>
    <submittedName>
        <fullName evidence="2">Tetratricopeptide repeat protein</fullName>
    </submittedName>
</protein>
<feature type="signal peptide" evidence="1">
    <location>
        <begin position="1"/>
        <end position="23"/>
    </location>
</feature>
<accession>A0ABU9CFQ9</accession>
<evidence type="ECO:0000313" key="2">
    <source>
        <dbReference type="EMBL" id="MEK8050708.1"/>
    </source>
</evidence>
<dbReference type="SUPFAM" id="SSF48452">
    <property type="entry name" value="TPR-like"/>
    <property type="match status" value="1"/>
</dbReference>
<dbReference type="Pfam" id="PF14559">
    <property type="entry name" value="TPR_19"/>
    <property type="match status" value="1"/>
</dbReference>
<dbReference type="InterPro" id="IPR019734">
    <property type="entry name" value="TPR_rpt"/>
</dbReference>
<organism evidence="2 3">
    <name type="scientific">Pseudaquabacterium inlustre</name>
    <dbReference type="NCBI Taxonomy" id="2984192"/>
    <lineage>
        <taxon>Bacteria</taxon>
        <taxon>Pseudomonadati</taxon>
        <taxon>Pseudomonadota</taxon>
        <taxon>Betaproteobacteria</taxon>
        <taxon>Burkholderiales</taxon>
        <taxon>Sphaerotilaceae</taxon>
        <taxon>Pseudaquabacterium</taxon>
    </lineage>
</organism>